<dbReference type="eggNOG" id="ENOG502QPHY">
    <property type="taxonomic scope" value="Eukaryota"/>
</dbReference>
<proteinExistence type="predicted"/>
<accession>M2NQ38</accession>
<feature type="region of interest" description="Disordered" evidence="1">
    <location>
        <begin position="360"/>
        <end position="403"/>
    </location>
</feature>
<organism evidence="2 3">
    <name type="scientific">Baudoinia panamericana (strain UAMH 10762)</name>
    <name type="common">Angels' share fungus</name>
    <name type="synonym">Baudoinia compniacensis (strain UAMH 10762)</name>
    <dbReference type="NCBI Taxonomy" id="717646"/>
    <lineage>
        <taxon>Eukaryota</taxon>
        <taxon>Fungi</taxon>
        <taxon>Dikarya</taxon>
        <taxon>Ascomycota</taxon>
        <taxon>Pezizomycotina</taxon>
        <taxon>Dothideomycetes</taxon>
        <taxon>Dothideomycetidae</taxon>
        <taxon>Mycosphaerellales</taxon>
        <taxon>Teratosphaeriaceae</taxon>
        <taxon>Baudoinia</taxon>
    </lineage>
</organism>
<evidence type="ECO:0008006" key="4">
    <source>
        <dbReference type="Google" id="ProtNLM"/>
    </source>
</evidence>
<feature type="compositionally biased region" description="Basic and acidic residues" evidence="1">
    <location>
        <begin position="111"/>
        <end position="121"/>
    </location>
</feature>
<dbReference type="Proteomes" id="UP000011761">
    <property type="component" value="Unassembled WGS sequence"/>
</dbReference>
<dbReference type="PANTHER" id="PTHR28307">
    <property type="entry name" value="PROTEIN PAL1"/>
    <property type="match status" value="1"/>
</dbReference>
<sequence length="512" mass="56246">MPLASNNPFRNRATSPAPPSMSTTPADTAPPSVSQPSRTATNPFLDPSDIAMSPPRENGTSKGKSNGNPFAEDIFKDLSLLDKPASNGTRVVQNGAPARAGTLPTPGHRPSGSEERRDRPLRPFKAPDSPVKKQHDLRPRGMSESSVMDDKELRKRLERERGERSERTESEERRRRERRREREERHKKEKEKIRKGERPAKRPQGLDIIDKLDVTGIYGQGLFHHDGPFDACNPHRNARKDRRAPMQAFPEGSMNMMLGGSGPVRSRLDLDKYYGRGEEGFQDYAVTRKTDTAIINPTDRTEQVHGIETTGLGTSTFLEGAPASKAALQQREYDDPIMPEAAPQPQGGALTRKRSLAQRIRGMSSSRRGGPNGLRSPDARYNDNDPFDYSPPQPGSKAVSAGGPMRARYTKENEINPFDTAYDDAFDKKGAQIKVAEQEASAVVTTPGGRARAPSSPKVGYGLVRSVTTDSAAAGVRKGSDEEERSSGGGGFLSRMRSLKGGRRARPERRDT</sequence>
<dbReference type="GO" id="GO:0005737">
    <property type="term" value="C:cytoplasm"/>
    <property type="evidence" value="ECO:0007669"/>
    <property type="project" value="TreeGrafter"/>
</dbReference>
<name>M2NQ38_BAUPA</name>
<keyword evidence="3" id="KW-1185">Reference proteome</keyword>
<feature type="region of interest" description="Disordered" evidence="1">
    <location>
        <begin position="1"/>
        <end position="204"/>
    </location>
</feature>
<protein>
    <recommendedName>
        <fullName evidence="4">Pal1 cell morphology protein</fullName>
    </recommendedName>
</protein>
<feature type="compositionally biased region" description="Low complexity" evidence="1">
    <location>
        <begin position="20"/>
        <end position="32"/>
    </location>
</feature>
<feature type="region of interest" description="Disordered" evidence="1">
    <location>
        <begin position="469"/>
        <end position="512"/>
    </location>
</feature>
<dbReference type="PANTHER" id="PTHR28307:SF2">
    <property type="entry name" value="PROTEIN PAL1"/>
    <property type="match status" value="1"/>
</dbReference>
<dbReference type="AlphaFoldDB" id="M2NQ38"/>
<dbReference type="HOGENOM" id="CLU_025891_1_0_1"/>
<dbReference type="RefSeq" id="XP_007672315.1">
    <property type="nucleotide sequence ID" value="XM_007674125.1"/>
</dbReference>
<evidence type="ECO:0000313" key="2">
    <source>
        <dbReference type="EMBL" id="EMD01131.1"/>
    </source>
</evidence>
<reference evidence="2 3" key="1">
    <citation type="journal article" date="2012" name="PLoS Pathog.">
        <title>Diverse lifestyles and strategies of plant pathogenesis encoded in the genomes of eighteen Dothideomycetes fungi.</title>
        <authorList>
            <person name="Ohm R.A."/>
            <person name="Feau N."/>
            <person name="Henrissat B."/>
            <person name="Schoch C.L."/>
            <person name="Horwitz B.A."/>
            <person name="Barry K.W."/>
            <person name="Condon B.J."/>
            <person name="Copeland A.C."/>
            <person name="Dhillon B."/>
            <person name="Glaser F."/>
            <person name="Hesse C.N."/>
            <person name="Kosti I."/>
            <person name="LaButti K."/>
            <person name="Lindquist E.A."/>
            <person name="Lucas S."/>
            <person name="Salamov A.A."/>
            <person name="Bradshaw R.E."/>
            <person name="Ciuffetti L."/>
            <person name="Hamelin R.C."/>
            <person name="Kema G.H.J."/>
            <person name="Lawrence C."/>
            <person name="Scott J.A."/>
            <person name="Spatafora J.W."/>
            <person name="Turgeon B.G."/>
            <person name="de Wit P.J.G.M."/>
            <person name="Zhong S."/>
            <person name="Goodwin S.B."/>
            <person name="Grigoriev I.V."/>
        </authorList>
    </citation>
    <scope>NUCLEOTIDE SEQUENCE [LARGE SCALE GENOMIC DNA]</scope>
    <source>
        <strain evidence="2 3">UAMH 10762</strain>
    </source>
</reference>
<feature type="compositionally biased region" description="Basic and acidic residues" evidence="1">
    <location>
        <begin position="148"/>
        <end position="200"/>
    </location>
</feature>
<dbReference type="Pfam" id="PF08316">
    <property type="entry name" value="Pal1"/>
    <property type="match status" value="1"/>
</dbReference>
<evidence type="ECO:0000313" key="3">
    <source>
        <dbReference type="Proteomes" id="UP000011761"/>
    </source>
</evidence>
<evidence type="ECO:0000256" key="1">
    <source>
        <dbReference type="SAM" id="MobiDB-lite"/>
    </source>
</evidence>
<gene>
    <name evidence="2" type="ORF">BAUCODRAFT_144693</name>
</gene>
<dbReference type="STRING" id="717646.M2NQ38"/>
<dbReference type="GeneID" id="19108517"/>
<dbReference type="EMBL" id="KB445550">
    <property type="protein sequence ID" value="EMD01131.1"/>
    <property type="molecule type" value="Genomic_DNA"/>
</dbReference>
<dbReference type="InterPro" id="IPR013226">
    <property type="entry name" value="Pal1"/>
</dbReference>
<dbReference type="OMA" id="GPSMIHH"/>
<feature type="compositionally biased region" description="Polar residues" evidence="1">
    <location>
        <begin position="58"/>
        <end position="68"/>
    </location>
</feature>
<feature type="compositionally biased region" description="Basic and acidic residues" evidence="1">
    <location>
        <begin position="130"/>
        <end position="141"/>
    </location>
</feature>
<dbReference type="OrthoDB" id="5352132at2759"/>
<feature type="compositionally biased region" description="Basic residues" evidence="1">
    <location>
        <begin position="497"/>
        <end position="512"/>
    </location>
</feature>
<dbReference type="KEGG" id="bcom:BAUCODRAFT_144693"/>